<accession>A0ABV3RVA8</accession>
<gene>
    <name evidence="3" type="ORF">V6X51_01535</name>
</gene>
<evidence type="ECO:0000256" key="1">
    <source>
        <dbReference type="SAM" id="MobiDB-lite"/>
    </source>
</evidence>
<evidence type="ECO:0000256" key="2">
    <source>
        <dbReference type="SAM" id="SignalP"/>
    </source>
</evidence>
<dbReference type="Proteomes" id="UP001556636">
    <property type="component" value="Unassembled WGS sequence"/>
</dbReference>
<proteinExistence type="predicted"/>
<feature type="compositionally biased region" description="Acidic residues" evidence="1">
    <location>
        <begin position="81"/>
        <end position="93"/>
    </location>
</feature>
<feature type="region of interest" description="Disordered" evidence="1">
    <location>
        <begin position="40"/>
        <end position="99"/>
    </location>
</feature>
<feature type="chain" id="PRO_5045257202" evidence="2">
    <location>
        <begin position="23"/>
        <end position="99"/>
    </location>
</feature>
<organism evidence="3 4">
    <name type="scientific">Spiribacter roseus</name>
    <dbReference type="NCBI Taxonomy" id="1855875"/>
    <lineage>
        <taxon>Bacteria</taxon>
        <taxon>Pseudomonadati</taxon>
        <taxon>Pseudomonadota</taxon>
        <taxon>Gammaproteobacteria</taxon>
        <taxon>Chromatiales</taxon>
        <taxon>Ectothiorhodospiraceae</taxon>
        <taxon>Spiribacter</taxon>
    </lineage>
</organism>
<comment type="caution">
    <text evidence="3">The sequence shown here is derived from an EMBL/GenBank/DDBJ whole genome shotgun (WGS) entry which is preliminary data.</text>
</comment>
<evidence type="ECO:0000313" key="4">
    <source>
        <dbReference type="Proteomes" id="UP001556636"/>
    </source>
</evidence>
<dbReference type="InterPro" id="IPR028974">
    <property type="entry name" value="TSP_type-3_rpt"/>
</dbReference>
<protein>
    <submittedName>
        <fullName evidence="3">Uncharacterized protein</fullName>
    </submittedName>
</protein>
<reference evidence="3 4" key="1">
    <citation type="submission" date="2024-02" db="EMBL/GenBank/DDBJ databases">
        <title>New especies of Spiribacter isolated from saline water.</title>
        <authorList>
            <person name="Leon M.J."/>
            <person name="De La Haba R."/>
            <person name="Sanchez-Porro C."/>
            <person name="Ventosa A."/>
        </authorList>
    </citation>
    <scope>NUCLEOTIDE SEQUENCE [LARGE SCALE GENOMIC DNA]</scope>
    <source>
        <strain evidence="4">ag22IC6-196</strain>
    </source>
</reference>
<keyword evidence="2" id="KW-0732">Signal</keyword>
<dbReference type="SUPFAM" id="SSF103647">
    <property type="entry name" value="TSP type-3 repeat"/>
    <property type="match status" value="1"/>
</dbReference>
<dbReference type="RefSeq" id="WP_367950947.1">
    <property type="nucleotide sequence ID" value="NZ_JBAKFG010000001.1"/>
</dbReference>
<name>A0ABV3RVA8_9GAMM</name>
<feature type="signal peptide" evidence="2">
    <location>
        <begin position="1"/>
        <end position="22"/>
    </location>
</feature>
<feature type="compositionally biased region" description="Polar residues" evidence="1">
    <location>
        <begin position="45"/>
        <end position="63"/>
    </location>
</feature>
<keyword evidence="4" id="KW-1185">Reference proteome</keyword>
<evidence type="ECO:0000313" key="3">
    <source>
        <dbReference type="EMBL" id="MEX0372113.1"/>
    </source>
</evidence>
<dbReference type="EMBL" id="JBAKFG010000001">
    <property type="protein sequence ID" value="MEX0372113.1"/>
    <property type="molecule type" value="Genomic_DNA"/>
</dbReference>
<sequence length="99" mass="11258">MKKRLILSLVIIPVFGITAATADVYVDGYYRSDGTYVQPHVRSSPDGQKWNNYGPSQSPSERFNPSLRDYDNDGLSNQFDMDSDNDGYFDDYDSNPYGR</sequence>
<dbReference type="Gene3D" id="4.10.1080.10">
    <property type="entry name" value="TSP type-3 repeat"/>
    <property type="match status" value="1"/>
</dbReference>